<comment type="caution">
    <text evidence="2">The sequence shown here is derived from an EMBL/GenBank/DDBJ whole genome shotgun (WGS) entry which is preliminary data.</text>
</comment>
<dbReference type="InterPro" id="IPR029063">
    <property type="entry name" value="SAM-dependent_MTases_sf"/>
</dbReference>
<organism evidence="2 3">
    <name type="scientific">Podospora aff. communis PSN243</name>
    <dbReference type="NCBI Taxonomy" id="3040156"/>
    <lineage>
        <taxon>Eukaryota</taxon>
        <taxon>Fungi</taxon>
        <taxon>Dikarya</taxon>
        <taxon>Ascomycota</taxon>
        <taxon>Pezizomycotina</taxon>
        <taxon>Sordariomycetes</taxon>
        <taxon>Sordariomycetidae</taxon>
        <taxon>Sordariales</taxon>
        <taxon>Podosporaceae</taxon>
        <taxon>Podospora</taxon>
    </lineage>
</organism>
<dbReference type="Proteomes" id="UP001321760">
    <property type="component" value="Unassembled WGS sequence"/>
</dbReference>
<name>A0AAV9G0V7_9PEZI</name>
<dbReference type="PANTHER" id="PTHR43591:SF31">
    <property type="entry name" value="LAEA-LIKE, PUTATIVE (AFU_ORTHOLOGUE AFUA_8G01930)-RELATED"/>
    <property type="match status" value="1"/>
</dbReference>
<comment type="similarity">
    <text evidence="1">Belongs to the methyltransferase superfamily. LaeA methyltransferase family.</text>
</comment>
<keyword evidence="2" id="KW-0489">Methyltransferase</keyword>
<keyword evidence="2" id="KW-0808">Transferase</keyword>
<dbReference type="EMBL" id="MU866013">
    <property type="protein sequence ID" value="KAK4442538.1"/>
    <property type="molecule type" value="Genomic_DNA"/>
</dbReference>
<dbReference type="SUPFAM" id="SSF53335">
    <property type="entry name" value="S-adenosyl-L-methionine-dependent methyltransferases"/>
    <property type="match status" value="1"/>
</dbReference>
<dbReference type="CDD" id="cd02440">
    <property type="entry name" value="AdoMet_MTases"/>
    <property type="match status" value="1"/>
</dbReference>
<dbReference type="AlphaFoldDB" id="A0AAV9G0V7"/>
<evidence type="ECO:0000256" key="1">
    <source>
        <dbReference type="ARBA" id="ARBA00038158"/>
    </source>
</evidence>
<dbReference type="Gene3D" id="3.40.50.150">
    <property type="entry name" value="Vaccinia Virus protein VP39"/>
    <property type="match status" value="1"/>
</dbReference>
<proteinExistence type="inferred from homology"/>
<keyword evidence="3" id="KW-1185">Reference proteome</keyword>
<reference evidence="2" key="1">
    <citation type="journal article" date="2023" name="Mol. Phylogenet. Evol.">
        <title>Genome-scale phylogeny and comparative genomics of the fungal order Sordariales.</title>
        <authorList>
            <person name="Hensen N."/>
            <person name="Bonometti L."/>
            <person name="Westerberg I."/>
            <person name="Brannstrom I.O."/>
            <person name="Guillou S."/>
            <person name="Cros-Aarteil S."/>
            <person name="Calhoun S."/>
            <person name="Haridas S."/>
            <person name="Kuo A."/>
            <person name="Mondo S."/>
            <person name="Pangilinan J."/>
            <person name="Riley R."/>
            <person name="LaButti K."/>
            <person name="Andreopoulos B."/>
            <person name="Lipzen A."/>
            <person name="Chen C."/>
            <person name="Yan M."/>
            <person name="Daum C."/>
            <person name="Ng V."/>
            <person name="Clum A."/>
            <person name="Steindorff A."/>
            <person name="Ohm R.A."/>
            <person name="Martin F."/>
            <person name="Silar P."/>
            <person name="Natvig D.O."/>
            <person name="Lalanne C."/>
            <person name="Gautier V."/>
            <person name="Ament-Velasquez S.L."/>
            <person name="Kruys A."/>
            <person name="Hutchinson M.I."/>
            <person name="Powell A.J."/>
            <person name="Barry K."/>
            <person name="Miller A.N."/>
            <person name="Grigoriev I.V."/>
            <person name="Debuchy R."/>
            <person name="Gladieux P."/>
            <person name="Hiltunen Thoren M."/>
            <person name="Johannesson H."/>
        </authorList>
    </citation>
    <scope>NUCLEOTIDE SEQUENCE</scope>
    <source>
        <strain evidence="2">PSN243</strain>
    </source>
</reference>
<sequence>MTTITPLAPDDDAFDDINDTISDTTSLASSILAYRQENGRTYHAYKEGAYVLPNDQIENERLDLQHNLLLATFDGKLHCAPLTQSPARVLDAGCGTGIWSIDFADEHPDSEVTGVDLSPIQPTFVPPNVRFYVDDLEDDWTFTTQFDFIFSRFMTGSIRDFPRYFKQCYDSLAPGGTLELIDIVYPITSDDGSLKPEHATHKWSHLLQEAFSGNDRPLNTALKYKEQLAAEGFVDIHEVKEKWPISPWALDKKHKQLGAWARENALQALSALSLAIFTRSKEQRGLGWSVEELDALLADVKKEFSDLTIHGYWPICSVYAKKPE</sequence>
<dbReference type="GO" id="GO:0008168">
    <property type="term" value="F:methyltransferase activity"/>
    <property type="evidence" value="ECO:0007669"/>
    <property type="project" value="UniProtKB-KW"/>
</dbReference>
<accession>A0AAV9G0V7</accession>
<gene>
    <name evidence="2" type="ORF">QBC34DRAFT_418571</name>
</gene>
<evidence type="ECO:0000313" key="2">
    <source>
        <dbReference type="EMBL" id="KAK4442538.1"/>
    </source>
</evidence>
<evidence type="ECO:0000313" key="3">
    <source>
        <dbReference type="Proteomes" id="UP001321760"/>
    </source>
</evidence>
<dbReference type="PANTHER" id="PTHR43591">
    <property type="entry name" value="METHYLTRANSFERASE"/>
    <property type="match status" value="1"/>
</dbReference>
<dbReference type="Pfam" id="PF13489">
    <property type="entry name" value="Methyltransf_23"/>
    <property type="match status" value="1"/>
</dbReference>
<protein>
    <submittedName>
        <fullName evidence="2">S-adenosyl-L-methionine-dependent methyltransferase</fullName>
    </submittedName>
</protein>
<dbReference type="GO" id="GO:0032259">
    <property type="term" value="P:methylation"/>
    <property type="evidence" value="ECO:0007669"/>
    <property type="project" value="UniProtKB-KW"/>
</dbReference>
<reference evidence="2" key="2">
    <citation type="submission" date="2023-05" db="EMBL/GenBank/DDBJ databases">
        <authorList>
            <consortium name="Lawrence Berkeley National Laboratory"/>
            <person name="Steindorff A."/>
            <person name="Hensen N."/>
            <person name="Bonometti L."/>
            <person name="Westerberg I."/>
            <person name="Brannstrom I.O."/>
            <person name="Guillou S."/>
            <person name="Cros-Aarteil S."/>
            <person name="Calhoun S."/>
            <person name="Haridas S."/>
            <person name="Kuo A."/>
            <person name="Mondo S."/>
            <person name="Pangilinan J."/>
            <person name="Riley R."/>
            <person name="Labutti K."/>
            <person name="Andreopoulos B."/>
            <person name="Lipzen A."/>
            <person name="Chen C."/>
            <person name="Yanf M."/>
            <person name="Daum C."/>
            <person name="Ng V."/>
            <person name="Clum A."/>
            <person name="Ohm R."/>
            <person name="Martin F."/>
            <person name="Silar P."/>
            <person name="Natvig D."/>
            <person name="Lalanne C."/>
            <person name="Gautier V."/>
            <person name="Ament-Velasquez S.L."/>
            <person name="Kruys A."/>
            <person name="Hutchinson M.I."/>
            <person name="Powell A.J."/>
            <person name="Barry K."/>
            <person name="Miller A.N."/>
            <person name="Grigoriev I.V."/>
            <person name="Debuchy R."/>
            <person name="Gladieux P."/>
            <person name="Thoren M.H."/>
            <person name="Johannesson H."/>
        </authorList>
    </citation>
    <scope>NUCLEOTIDE SEQUENCE</scope>
    <source>
        <strain evidence="2">PSN243</strain>
    </source>
</reference>